<sequence>FTRVPPSLATPVKRTTYQVVCQAEGFPRPIINWRRVGMSLPAGKTEVNQGILTIKNLTPADSGLYECIATNSVGTKKARINVVVQQQKLDSVIVGNSINYLRTLRSWLSPVARSVNSAWKRCWHASVDGSAASTFHSRCDGKGPTVTIIRVGKYIFGGYTSVSWASSGVYQYDSKAFLFSLVNKPGWAPVKLPQTGKYSSSRYSIYCGSSYGPTFGNGFDIYISSYASTNSNSYSNLGYTYSPPSGYSYSSTFAQTFLAGSYKFTPDEVETFYETN</sequence>
<evidence type="ECO:0000256" key="1">
    <source>
        <dbReference type="ARBA" id="ARBA00022729"/>
    </source>
</evidence>
<dbReference type="PANTHER" id="PTHR12231">
    <property type="entry name" value="CTX-RELATED TYPE I TRANSMEMBRANE PROTEIN"/>
    <property type="match status" value="1"/>
</dbReference>
<dbReference type="PANTHER" id="PTHR12231:SF253">
    <property type="entry name" value="DPR-INTERACTING PROTEIN ETA, ISOFORM B-RELATED"/>
    <property type="match status" value="1"/>
</dbReference>
<proteinExistence type="predicted"/>
<dbReference type="SMART" id="SM00409">
    <property type="entry name" value="IG"/>
    <property type="match status" value="1"/>
</dbReference>
<dbReference type="PROSITE" id="PS50835">
    <property type="entry name" value="IG_LIKE"/>
    <property type="match status" value="1"/>
</dbReference>
<keyword evidence="8" id="KW-1185">Reference proteome</keyword>
<dbReference type="EMBL" id="CALNXK010000028">
    <property type="protein sequence ID" value="CAH3115321.1"/>
    <property type="molecule type" value="Genomic_DNA"/>
</dbReference>
<dbReference type="InterPro" id="IPR051170">
    <property type="entry name" value="Neural/epithelial_adhesion"/>
</dbReference>
<evidence type="ECO:0000256" key="4">
    <source>
        <dbReference type="ARBA" id="ARBA00023319"/>
    </source>
</evidence>
<evidence type="ECO:0000313" key="7">
    <source>
        <dbReference type="EMBL" id="CAH3115321.1"/>
    </source>
</evidence>
<keyword evidence="2" id="KW-0677">Repeat</keyword>
<comment type="caution">
    <text evidence="7">The sequence shown here is derived from an EMBL/GenBank/DDBJ whole genome shotgun (WGS) entry which is preliminary data.</text>
</comment>
<dbReference type="Pfam" id="PF13927">
    <property type="entry name" value="Ig_3"/>
    <property type="match status" value="1"/>
</dbReference>
<dbReference type="InterPro" id="IPR013783">
    <property type="entry name" value="Ig-like_fold"/>
</dbReference>
<reference evidence="7 8" key="1">
    <citation type="submission" date="2022-05" db="EMBL/GenBank/DDBJ databases">
        <authorList>
            <consortium name="Genoscope - CEA"/>
            <person name="William W."/>
        </authorList>
    </citation>
    <scope>NUCLEOTIDE SEQUENCE [LARGE SCALE GENOMIC DNA]</scope>
</reference>
<organism evidence="7 8">
    <name type="scientific">Porites lobata</name>
    <dbReference type="NCBI Taxonomy" id="104759"/>
    <lineage>
        <taxon>Eukaryota</taxon>
        <taxon>Metazoa</taxon>
        <taxon>Cnidaria</taxon>
        <taxon>Anthozoa</taxon>
        <taxon>Hexacorallia</taxon>
        <taxon>Scleractinia</taxon>
        <taxon>Fungiina</taxon>
        <taxon>Poritidae</taxon>
        <taxon>Porites</taxon>
    </lineage>
</organism>
<evidence type="ECO:0000256" key="2">
    <source>
        <dbReference type="ARBA" id="ARBA00022737"/>
    </source>
</evidence>
<gene>
    <name evidence="7" type="ORF">PLOB_00023567</name>
</gene>
<dbReference type="InterPro" id="IPR003599">
    <property type="entry name" value="Ig_sub"/>
</dbReference>
<evidence type="ECO:0000259" key="5">
    <source>
        <dbReference type="PROSITE" id="PS50835"/>
    </source>
</evidence>
<feature type="non-terminal residue" evidence="7">
    <location>
        <position position="1"/>
    </location>
</feature>
<dbReference type="InterPro" id="IPR003598">
    <property type="entry name" value="Ig_sub2"/>
</dbReference>
<evidence type="ECO:0000256" key="3">
    <source>
        <dbReference type="ARBA" id="ARBA00023157"/>
    </source>
</evidence>
<keyword evidence="3" id="KW-1015">Disulfide bond</keyword>
<dbReference type="SMART" id="SM00584">
    <property type="entry name" value="TLDc"/>
    <property type="match status" value="1"/>
</dbReference>
<dbReference type="Pfam" id="PF07534">
    <property type="entry name" value="TLD"/>
    <property type="match status" value="1"/>
</dbReference>
<accession>A0ABN8NNW8</accession>
<dbReference type="Proteomes" id="UP001159405">
    <property type="component" value="Unassembled WGS sequence"/>
</dbReference>
<evidence type="ECO:0000313" key="8">
    <source>
        <dbReference type="Proteomes" id="UP001159405"/>
    </source>
</evidence>
<dbReference type="Gene3D" id="2.60.40.10">
    <property type="entry name" value="Immunoglobulins"/>
    <property type="match status" value="1"/>
</dbReference>
<name>A0ABN8NNW8_9CNID</name>
<protein>
    <submittedName>
        <fullName evidence="7">Uncharacterized protein</fullName>
    </submittedName>
</protein>
<dbReference type="InterPro" id="IPR036179">
    <property type="entry name" value="Ig-like_dom_sf"/>
</dbReference>
<dbReference type="InterPro" id="IPR006571">
    <property type="entry name" value="TLDc_dom"/>
</dbReference>
<dbReference type="SUPFAM" id="SSF48726">
    <property type="entry name" value="Immunoglobulin"/>
    <property type="match status" value="1"/>
</dbReference>
<feature type="domain" description="Ig-like" evidence="5">
    <location>
        <begin position="1"/>
        <end position="81"/>
    </location>
</feature>
<dbReference type="InterPro" id="IPR007110">
    <property type="entry name" value="Ig-like_dom"/>
</dbReference>
<dbReference type="SMART" id="SM00408">
    <property type="entry name" value="IGc2"/>
    <property type="match status" value="1"/>
</dbReference>
<keyword evidence="4" id="KW-0393">Immunoglobulin domain</keyword>
<keyword evidence="1" id="KW-0732">Signal</keyword>
<feature type="domain" description="TLDc" evidence="6">
    <location>
        <begin position="92"/>
        <end position="276"/>
    </location>
</feature>
<evidence type="ECO:0000259" key="6">
    <source>
        <dbReference type="PROSITE" id="PS51886"/>
    </source>
</evidence>
<dbReference type="PROSITE" id="PS51886">
    <property type="entry name" value="TLDC"/>
    <property type="match status" value="1"/>
</dbReference>